<feature type="non-terminal residue" evidence="1">
    <location>
        <position position="1"/>
    </location>
</feature>
<sequence>IERLILQNHRWANGVLIYDPNFFKESGAKSQAPHTLWIGCADSRVPPSVITASPPGDIFVNRNIANQLHPDDDGVLAVLQYAIDSLGVEHVVIVGHSLCGGAAACLAAVRDGNVPLPPTNPLNRWLAPLALRVATLGISSAEEAEALALVVDENVKWQLENLSKTSTIVNAWADPKKNVYIHGLVYDLASRRLRDLGISR</sequence>
<feature type="non-terminal residue" evidence="1">
    <location>
        <position position="200"/>
    </location>
</feature>
<protein>
    <submittedName>
        <fullName evidence="1">Carbonic anhydrase</fullName>
    </submittedName>
</protein>
<accession>A0ACD3AFV7</accession>
<organism evidence="1 2">
    <name type="scientific">Pluteus cervinus</name>
    <dbReference type="NCBI Taxonomy" id="181527"/>
    <lineage>
        <taxon>Eukaryota</taxon>
        <taxon>Fungi</taxon>
        <taxon>Dikarya</taxon>
        <taxon>Basidiomycota</taxon>
        <taxon>Agaricomycotina</taxon>
        <taxon>Agaricomycetes</taxon>
        <taxon>Agaricomycetidae</taxon>
        <taxon>Agaricales</taxon>
        <taxon>Pluteineae</taxon>
        <taxon>Pluteaceae</taxon>
        <taxon>Pluteus</taxon>
    </lineage>
</organism>
<reference evidence="1 2" key="1">
    <citation type="journal article" date="2019" name="Nat. Ecol. Evol.">
        <title>Megaphylogeny resolves global patterns of mushroom evolution.</title>
        <authorList>
            <person name="Varga T."/>
            <person name="Krizsan K."/>
            <person name="Foldi C."/>
            <person name="Dima B."/>
            <person name="Sanchez-Garcia M."/>
            <person name="Sanchez-Ramirez S."/>
            <person name="Szollosi G.J."/>
            <person name="Szarkandi J.G."/>
            <person name="Papp V."/>
            <person name="Albert L."/>
            <person name="Andreopoulos W."/>
            <person name="Angelini C."/>
            <person name="Antonin V."/>
            <person name="Barry K.W."/>
            <person name="Bougher N.L."/>
            <person name="Buchanan P."/>
            <person name="Buyck B."/>
            <person name="Bense V."/>
            <person name="Catcheside P."/>
            <person name="Chovatia M."/>
            <person name="Cooper J."/>
            <person name="Damon W."/>
            <person name="Desjardin D."/>
            <person name="Finy P."/>
            <person name="Geml J."/>
            <person name="Haridas S."/>
            <person name="Hughes K."/>
            <person name="Justo A."/>
            <person name="Karasinski D."/>
            <person name="Kautmanova I."/>
            <person name="Kiss B."/>
            <person name="Kocsube S."/>
            <person name="Kotiranta H."/>
            <person name="LaButti K.M."/>
            <person name="Lechner B.E."/>
            <person name="Liimatainen K."/>
            <person name="Lipzen A."/>
            <person name="Lukacs Z."/>
            <person name="Mihaltcheva S."/>
            <person name="Morgado L.N."/>
            <person name="Niskanen T."/>
            <person name="Noordeloos M.E."/>
            <person name="Ohm R.A."/>
            <person name="Ortiz-Santana B."/>
            <person name="Ovrebo C."/>
            <person name="Racz N."/>
            <person name="Riley R."/>
            <person name="Savchenko A."/>
            <person name="Shiryaev A."/>
            <person name="Soop K."/>
            <person name="Spirin V."/>
            <person name="Szebenyi C."/>
            <person name="Tomsovsky M."/>
            <person name="Tulloss R.E."/>
            <person name="Uehling J."/>
            <person name="Grigoriev I.V."/>
            <person name="Vagvolgyi C."/>
            <person name="Papp T."/>
            <person name="Martin F.M."/>
            <person name="Miettinen O."/>
            <person name="Hibbett D.S."/>
            <person name="Nagy L.G."/>
        </authorList>
    </citation>
    <scope>NUCLEOTIDE SEQUENCE [LARGE SCALE GENOMIC DNA]</scope>
    <source>
        <strain evidence="1 2">NL-1719</strain>
    </source>
</reference>
<keyword evidence="2" id="KW-1185">Reference proteome</keyword>
<name>A0ACD3AFV7_9AGAR</name>
<dbReference type="EMBL" id="ML208486">
    <property type="protein sequence ID" value="TFK64189.1"/>
    <property type="molecule type" value="Genomic_DNA"/>
</dbReference>
<evidence type="ECO:0000313" key="2">
    <source>
        <dbReference type="Proteomes" id="UP000308600"/>
    </source>
</evidence>
<evidence type="ECO:0000313" key="1">
    <source>
        <dbReference type="EMBL" id="TFK64189.1"/>
    </source>
</evidence>
<proteinExistence type="predicted"/>
<gene>
    <name evidence="1" type="ORF">BDN72DRAFT_735694</name>
</gene>
<dbReference type="Proteomes" id="UP000308600">
    <property type="component" value="Unassembled WGS sequence"/>
</dbReference>